<dbReference type="InterPro" id="IPR028002">
    <property type="entry name" value="Myb_DNA-bind_5"/>
</dbReference>
<dbReference type="GO" id="GO:0005634">
    <property type="term" value="C:nucleus"/>
    <property type="evidence" value="ECO:0007669"/>
    <property type="project" value="TreeGrafter"/>
</dbReference>
<evidence type="ECO:0000256" key="1">
    <source>
        <dbReference type="ARBA" id="ARBA00011764"/>
    </source>
</evidence>
<feature type="domain" description="Myb/SANT-like DNA-binding" evidence="6">
    <location>
        <begin position="29"/>
        <end position="102"/>
    </location>
</feature>
<accession>A0AAV8WU69</accession>
<dbReference type="PANTHER" id="PTHR23098:SF16">
    <property type="entry name" value="REGULATORY PROTEIN ZESTE"/>
    <property type="match status" value="1"/>
</dbReference>
<proteinExistence type="predicted"/>
<organism evidence="7 8">
    <name type="scientific">Rhamnusium bicolor</name>
    <dbReference type="NCBI Taxonomy" id="1586634"/>
    <lineage>
        <taxon>Eukaryota</taxon>
        <taxon>Metazoa</taxon>
        <taxon>Ecdysozoa</taxon>
        <taxon>Arthropoda</taxon>
        <taxon>Hexapoda</taxon>
        <taxon>Insecta</taxon>
        <taxon>Pterygota</taxon>
        <taxon>Neoptera</taxon>
        <taxon>Endopterygota</taxon>
        <taxon>Coleoptera</taxon>
        <taxon>Polyphaga</taxon>
        <taxon>Cucujiformia</taxon>
        <taxon>Chrysomeloidea</taxon>
        <taxon>Cerambycidae</taxon>
        <taxon>Lepturinae</taxon>
        <taxon>Rhagiini</taxon>
        <taxon>Rhamnusium</taxon>
    </lineage>
</organism>
<sequence length="262" mass="29458">LMSFVWLGLRYFTFHVIKKFKICDKKKNRGANFIKEDELLLLEEIYCEKHVIECKVTNKVSSAEKKAAWEKIGNNFNAKSGQGRNINQLRSKFDNLKTQARKVAVNSRMYFKDTGGGPSFDDNLDPIIEAVLKIINFKTVVGLEPTFDCDSSMAENVTNPCHSEAITNADFSENHLNYSLNKGEETMLLIVDANSPIDKNMNELDDFQLPASELGMSNVKNLHEPAAPIIKPSSAIVGNNTLRQKIKCLKQDHLAKEVATMT</sequence>
<keyword evidence="8" id="KW-1185">Reference proteome</keyword>
<name>A0AAV8WU69_9CUCU</name>
<comment type="subunit">
    <text evidence="1">Self-associates forming complexes of several hundred monomers.</text>
</comment>
<keyword evidence="3" id="KW-0805">Transcription regulation</keyword>
<reference evidence="7" key="1">
    <citation type="journal article" date="2023" name="Insect Mol. Biol.">
        <title>Genome sequencing provides insights into the evolution of gene families encoding plant cell wall-degrading enzymes in longhorned beetles.</title>
        <authorList>
            <person name="Shin N.R."/>
            <person name="Okamura Y."/>
            <person name="Kirsch R."/>
            <person name="Pauchet Y."/>
        </authorList>
    </citation>
    <scope>NUCLEOTIDE SEQUENCE</scope>
    <source>
        <strain evidence="7">RBIC_L_NR</strain>
    </source>
</reference>
<comment type="function">
    <text evidence="5">Involved in transvection phenomena (= synapsis-dependent gene expression), where the synaptic pairing of chromosomes carrying genes with which zeste interacts influences the expression of these genes. Zeste binds to DNA and stimulates transcription from a nearby promoter.</text>
</comment>
<dbReference type="AlphaFoldDB" id="A0AAV8WU69"/>
<evidence type="ECO:0000259" key="6">
    <source>
        <dbReference type="Pfam" id="PF13873"/>
    </source>
</evidence>
<evidence type="ECO:0000313" key="7">
    <source>
        <dbReference type="EMBL" id="KAJ8930309.1"/>
    </source>
</evidence>
<protein>
    <recommendedName>
        <fullName evidence="2">Regulatory protein zeste</fullName>
    </recommendedName>
</protein>
<evidence type="ECO:0000256" key="3">
    <source>
        <dbReference type="ARBA" id="ARBA00023015"/>
    </source>
</evidence>
<dbReference type="EMBL" id="JANEYF010004696">
    <property type="protein sequence ID" value="KAJ8930309.1"/>
    <property type="molecule type" value="Genomic_DNA"/>
</dbReference>
<evidence type="ECO:0000256" key="4">
    <source>
        <dbReference type="ARBA" id="ARBA00023163"/>
    </source>
</evidence>
<gene>
    <name evidence="7" type="ORF">NQ314_016858</name>
</gene>
<feature type="non-terminal residue" evidence="7">
    <location>
        <position position="1"/>
    </location>
</feature>
<dbReference type="PANTHER" id="PTHR23098">
    <property type="entry name" value="AGAP001331-PA-RELATED"/>
    <property type="match status" value="1"/>
</dbReference>
<dbReference type="Pfam" id="PF13873">
    <property type="entry name" value="Myb_DNA-bind_5"/>
    <property type="match status" value="1"/>
</dbReference>
<evidence type="ECO:0000313" key="8">
    <source>
        <dbReference type="Proteomes" id="UP001162156"/>
    </source>
</evidence>
<feature type="non-terminal residue" evidence="7">
    <location>
        <position position="262"/>
    </location>
</feature>
<comment type="caution">
    <text evidence="7">The sequence shown here is derived from an EMBL/GenBank/DDBJ whole genome shotgun (WGS) entry which is preliminary data.</text>
</comment>
<keyword evidence="4" id="KW-0804">Transcription</keyword>
<dbReference type="Proteomes" id="UP001162156">
    <property type="component" value="Unassembled WGS sequence"/>
</dbReference>
<evidence type="ECO:0000256" key="5">
    <source>
        <dbReference type="ARBA" id="ARBA00025466"/>
    </source>
</evidence>
<evidence type="ECO:0000256" key="2">
    <source>
        <dbReference type="ARBA" id="ARBA00016807"/>
    </source>
</evidence>